<reference evidence="4" key="1">
    <citation type="submission" date="2019-10" db="EMBL/GenBank/DDBJ databases">
        <title>Complete Genome Sequence of Bradyrhizobium betae type strain PL7HG1T.</title>
        <authorList>
            <person name="Bromfield E.S.P."/>
            <person name="Cloutier S."/>
        </authorList>
    </citation>
    <scope>NUCLEOTIDE SEQUENCE [LARGE SCALE GENOMIC DNA]</scope>
    <source>
        <strain evidence="4">PL7HG1</strain>
        <plasmid evidence="4">pbbpl7hg1</plasmid>
    </source>
</reference>
<keyword evidence="1" id="KW-1133">Transmembrane helix</keyword>
<keyword evidence="3" id="KW-0614">Plasmid</keyword>
<evidence type="ECO:0000259" key="2">
    <source>
        <dbReference type="SMART" id="SM00014"/>
    </source>
</evidence>
<dbReference type="Gene3D" id="1.20.144.10">
    <property type="entry name" value="Phosphatidic acid phosphatase type 2/haloperoxidase"/>
    <property type="match status" value="1"/>
</dbReference>
<dbReference type="Proteomes" id="UP000325641">
    <property type="component" value="Plasmid pBbPL7HG1"/>
</dbReference>
<dbReference type="EMBL" id="CP044544">
    <property type="protein sequence ID" value="QFI77628.1"/>
    <property type="molecule type" value="Genomic_DNA"/>
</dbReference>
<sequence length="193" mass="20292">MMFEALTDRLFDAIAAASTLAGGSLTFAMLWAQSAVYLGPCPARPPLDFGAHAERRAAVDAGFSSLLALTTAVIVSSVWMHPRPFTVLPIRNYLNHTPDSSFPSDHGTLLFALGFALLISTSRPGRQFGSLAVVLGVSVGWARIFLGAHYPLDIVGAAVVAAIAVLVVASPGGRTIGARLTVWGGASFWLVDR</sequence>
<dbReference type="Pfam" id="PF01569">
    <property type="entry name" value="PAP2"/>
    <property type="match status" value="1"/>
</dbReference>
<dbReference type="InterPro" id="IPR036938">
    <property type="entry name" value="PAP2/HPO_sf"/>
</dbReference>
<feature type="domain" description="Phosphatidic acid phosphatase type 2/haloperoxidase" evidence="2">
    <location>
        <begin position="61"/>
        <end position="169"/>
    </location>
</feature>
<evidence type="ECO:0000313" key="4">
    <source>
        <dbReference type="Proteomes" id="UP000325641"/>
    </source>
</evidence>
<keyword evidence="1" id="KW-0472">Membrane</keyword>
<dbReference type="PANTHER" id="PTHR14969">
    <property type="entry name" value="SPHINGOSINE-1-PHOSPHATE PHOSPHOHYDROLASE"/>
    <property type="match status" value="1"/>
</dbReference>
<dbReference type="InterPro" id="IPR000326">
    <property type="entry name" value="PAP2/HPO"/>
</dbReference>
<keyword evidence="1" id="KW-0812">Transmembrane</keyword>
<feature type="transmembrane region" description="Helical" evidence="1">
    <location>
        <begin position="152"/>
        <end position="169"/>
    </location>
</feature>
<dbReference type="OrthoDB" id="9801622at2"/>
<feature type="transmembrane region" description="Helical" evidence="1">
    <location>
        <begin position="20"/>
        <end position="40"/>
    </location>
</feature>
<protein>
    <submittedName>
        <fullName evidence="3">Phosphatase PAP2 family protein</fullName>
    </submittedName>
</protein>
<feature type="transmembrane region" description="Helical" evidence="1">
    <location>
        <begin position="101"/>
        <end position="121"/>
    </location>
</feature>
<geneLocation type="plasmid" evidence="4">
    <name>pbbpl7hg1</name>
</geneLocation>
<evidence type="ECO:0000313" key="3">
    <source>
        <dbReference type="EMBL" id="QFI77628.1"/>
    </source>
</evidence>
<feature type="transmembrane region" description="Helical" evidence="1">
    <location>
        <begin position="61"/>
        <end position="81"/>
    </location>
</feature>
<dbReference type="SMART" id="SM00014">
    <property type="entry name" value="acidPPc"/>
    <property type="match status" value="1"/>
</dbReference>
<accession>A0A5P6PHJ0</accession>
<gene>
    <name evidence="3" type="ORF">F8237_35660</name>
</gene>
<dbReference type="SUPFAM" id="SSF48317">
    <property type="entry name" value="Acid phosphatase/Vanadium-dependent haloperoxidase"/>
    <property type="match status" value="1"/>
</dbReference>
<name>A0A5P6PHJ0_9BRAD</name>
<evidence type="ECO:0000256" key="1">
    <source>
        <dbReference type="SAM" id="Phobius"/>
    </source>
</evidence>
<organism evidence="3 4">
    <name type="scientific">Bradyrhizobium betae</name>
    <dbReference type="NCBI Taxonomy" id="244734"/>
    <lineage>
        <taxon>Bacteria</taxon>
        <taxon>Pseudomonadati</taxon>
        <taxon>Pseudomonadota</taxon>
        <taxon>Alphaproteobacteria</taxon>
        <taxon>Hyphomicrobiales</taxon>
        <taxon>Nitrobacteraceae</taxon>
        <taxon>Bradyrhizobium</taxon>
    </lineage>
</organism>
<dbReference type="AlphaFoldDB" id="A0A5P6PHJ0"/>
<feature type="transmembrane region" description="Helical" evidence="1">
    <location>
        <begin position="128"/>
        <end position="146"/>
    </location>
</feature>
<proteinExistence type="predicted"/>
<dbReference type="PANTHER" id="PTHR14969:SF13">
    <property type="entry name" value="AT30094P"/>
    <property type="match status" value="1"/>
</dbReference>
<dbReference type="KEGG" id="bbet:F8237_35660"/>